<dbReference type="Pfam" id="PF04230">
    <property type="entry name" value="PS_pyruv_trans"/>
    <property type="match status" value="1"/>
</dbReference>
<protein>
    <submittedName>
        <fullName evidence="2">Polysaccharide pyruvyl transferase family protein</fullName>
    </submittedName>
</protein>
<dbReference type="InterPro" id="IPR007345">
    <property type="entry name" value="Polysacch_pyruvyl_Trfase"/>
</dbReference>
<comment type="caution">
    <text evidence="2">The sequence shown here is derived from an EMBL/GenBank/DDBJ whole genome shotgun (WGS) entry which is preliminary data.</text>
</comment>
<dbReference type="AlphaFoldDB" id="A0A2N8S7E8"/>
<keyword evidence="2" id="KW-0808">Transferase</keyword>
<sequence length="380" mass="43821">MNIAIMTQPLGQNYGGIMQAWALQQLLKNAGHQPVTIDRQADAKGRTYYAARFGYRTLQKVLGKRKAPINFERHLPMILRQTNGFIEKTINMSEPLNSTAKLKAHFERVQYDAVIVGSDQTWRPCYSPNIYNFFLDFLQGSKIKRIAYASSFGVDEWEYTEEQTQRCAMLSKQFDIISVREKSGVDLCRNHLEVKAAHVLDPVLLLEKNTYEELYKDKKIPRRQGVYTYILDSADWKNQIVERAKEIFQKPQFSNQAKEKLSSIVTSNLAHYMLPSIESWIKGFADADFVITDSFHGTVFSIIFEKPFVSLINPSRGASRFYSVADELNLRCRILEGYDELSVNRLLATPIDYVDVRRRLNSLREKSTKILIEALEGSYR</sequence>
<dbReference type="EMBL" id="POUN01000001">
    <property type="protein sequence ID" value="PNF82550.1"/>
    <property type="molecule type" value="Genomic_DNA"/>
</dbReference>
<feature type="domain" description="Polysaccharide pyruvyl transferase" evidence="1">
    <location>
        <begin position="13"/>
        <end position="313"/>
    </location>
</feature>
<name>A0A2N8S7E8_STUST</name>
<proteinExistence type="predicted"/>
<dbReference type="OrthoDB" id="9799278at2"/>
<evidence type="ECO:0000313" key="3">
    <source>
        <dbReference type="Proteomes" id="UP000235925"/>
    </source>
</evidence>
<dbReference type="GO" id="GO:0016740">
    <property type="term" value="F:transferase activity"/>
    <property type="evidence" value="ECO:0007669"/>
    <property type="project" value="UniProtKB-KW"/>
</dbReference>
<evidence type="ECO:0000259" key="1">
    <source>
        <dbReference type="Pfam" id="PF04230"/>
    </source>
</evidence>
<evidence type="ECO:0000313" key="2">
    <source>
        <dbReference type="EMBL" id="PNF82550.1"/>
    </source>
</evidence>
<accession>A0A2N8S7E8</accession>
<organism evidence="2 3">
    <name type="scientific">Stutzerimonas stutzeri</name>
    <name type="common">Pseudomonas stutzeri</name>
    <dbReference type="NCBI Taxonomy" id="316"/>
    <lineage>
        <taxon>Bacteria</taxon>
        <taxon>Pseudomonadati</taxon>
        <taxon>Pseudomonadota</taxon>
        <taxon>Gammaproteobacteria</taxon>
        <taxon>Pseudomonadales</taxon>
        <taxon>Pseudomonadaceae</taxon>
        <taxon>Stutzerimonas</taxon>
    </lineage>
</organism>
<dbReference type="Proteomes" id="UP000235925">
    <property type="component" value="Unassembled WGS sequence"/>
</dbReference>
<reference evidence="2 3" key="1">
    <citation type="submission" date="2018-01" db="EMBL/GenBank/DDBJ databases">
        <title>Denitrification phenotypes of diverse strains of Pseudomonas stutzeri.</title>
        <authorList>
            <person name="Milligan D.A."/>
            <person name="Bergaust L."/>
            <person name="Bakken L.R."/>
            <person name="Frostegard A."/>
        </authorList>
    </citation>
    <scope>NUCLEOTIDE SEQUENCE [LARGE SCALE GENOMIC DNA]</scope>
    <source>
        <strain evidence="2 3">KC</strain>
    </source>
</reference>
<dbReference type="RefSeq" id="WP_102823670.1">
    <property type="nucleotide sequence ID" value="NZ_CP139348.1"/>
</dbReference>
<gene>
    <name evidence="2" type="ORF">CXK92_03610</name>
</gene>